<dbReference type="EMBL" id="FNJU01000002">
    <property type="protein sequence ID" value="SDP34095.1"/>
    <property type="molecule type" value="Genomic_DNA"/>
</dbReference>
<accession>A0A1H0RXJ1</accession>
<dbReference type="GO" id="GO:0010945">
    <property type="term" value="F:coenzyme A diphosphatase activity"/>
    <property type="evidence" value="ECO:0007669"/>
    <property type="project" value="InterPro"/>
</dbReference>
<dbReference type="PANTHER" id="PTHR12992">
    <property type="entry name" value="NUDIX HYDROLASE"/>
    <property type="match status" value="1"/>
</dbReference>
<evidence type="ECO:0000256" key="1">
    <source>
        <dbReference type="ARBA" id="ARBA00001936"/>
    </source>
</evidence>
<dbReference type="CDD" id="cd03426">
    <property type="entry name" value="NUDIX_CoAse_Nudt7"/>
    <property type="match status" value="1"/>
</dbReference>
<evidence type="ECO:0000256" key="4">
    <source>
        <dbReference type="ARBA" id="ARBA00022801"/>
    </source>
</evidence>
<evidence type="ECO:0000256" key="2">
    <source>
        <dbReference type="ARBA" id="ARBA00001946"/>
    </source>
</evidence>
<dbReference type="PROSITE" id="PS51462">
    <property type="entry name" value="NUDIX"/>
    <property type="match status" value="1"/>
</dbReference>
<dbReference type="Proteomes" id="UP000199159">
    <property type="component" value="Unassembled WGS sequence"/>
</dbReference>
<evidence type="ECO:0000259" key="7">
    <source>
        <dbReference type="PROSITE" id="PS51462"/>
    </source>
</evidence>
<dbReference type="Gene3D" id="3.90.79.10">
    <property type="entry name" value="Nucleoside Triphosphate Pyrophosphohydrolase"/>
    <property type="match status" value="1"/>
</dbReference>
<dbReference type="InterPro" id="IPR000086">
    <property type="entry name" value="NUDIX_hydrolase_dom"/>
</dbReference>
<dbReference type="STRING" id="930152.SAMN05216565_102427"/>
<keyword evidence="9" id="KW-1185">Reference proteome</keyword>
<proteinExistence type="predicted"/>
<dbReference type="AlphaFoldDB" id="A0A1H0RXJ1"/>
<protein>
    <submittedName>
        <fullName evidence="8">NUDIX domain-containing protein</fullName>
    </submittedName>
</protein>
<evidence type="ECO:0000256" key="6">
    <source>
        <dbReference type="ARBA" id="ARBA00023211"/>
    </source>
</evidence>
<dbReference type="SUPFAM" id="SSF55811">
    <property type="entry name" value="Nudix"/>
    <property type="match status" value="1"/>
</dbReference>
<keyword evidence="5" id="KW-0460">Magnesium</keyword>
<gene>
    <name evidence="8" type="ORF">SAMN05216565_102427</name>
</gene>
<dbReference type="GO" id="GO:0046872">
    <property type="term" value="F:metal ion binding"/>
    <property type="evidence" value="ECO:0007669"/>
    <property type="project" value="UniProtKB-KW"/>
</dbReference>
<evidence type="ECO:0000313" key="8">
    <source>
        <dbReference type="EMBL" id="SDP34095.1"/>
    </source>
</evidence>
<keyword evidence="6" id="KW-0464">Manganese</keyword>
<dbReference type="InterPro" id="IPR045121">
    <property type="entry name" value="CoAse"/>
</dbReference>
<comment type="cofactor">
    <cofactor evidence="2">
        <name>Mg(2+)</name>
        <dbReference type="ChEBI" id="CHEBI:18420"/>
    </cofactor>
</comment>
<sequence>MHIESVLTKFKNHHPTILGSDEFSKFSILLPLLKINNETHILFEVRSEQLRRQPGEICFPGGRQDESDETEMSTAIRETSEELGISEHLITDVVPMDFVVSPFGMVIYPFIGVITEPDVINPNSSEVGEVFTVPLSYLLATEPKMYNINVKLEPEQDFPFGLIVGGENYQWQNRTIKEYFYFYNDKVIWGLTAKILHYFIENLKNKEEGFPSSP</sequence>
<evidence type="ECO:0000256" key="5">
    <source>
        <dbReference type="ARBA" id="ARBA00022842"/>
    </source>
</evidence>
<evidence type="ECO:0000313" key="9">
    <source>
        <dbReference type="Proteomes" id="UP000199159"/>
    </source>
</evidence>
<evidence type="ECO:0000256" key="3">
    <source>
        <dbReference type="ARBA" id="ARBA00022723"/>
    </source>
</evidence>
<dbReference type="Pfam" id="PF00293">
    <property type="entry name" value="NUDIX"/>
    <property type="match status" value="1"/>
</dbReference>
<keyword evidence="4" id="KW-0378">Hydrolase</keyword>
<dbReference type="OrthoDB" id="9802805at2"/>
<keyword evidence="3" id="KW-0479">Metal-binding</keyword>
<dbReference type="RefSeq" id="WP_090850908.1">
    <property type="nucleotide sequence ID" value="NZ_FNJU01000002.1"/>
</dbReference>
<feature type="domain" description="Nudix hydrolase" evidence="7">
    <location>
        <begin position="23"/>
        <end position="156"/>
    </location>
</feature>
<dbReference type="InterPro" id="IPR015797">
    <property type="entry name" value="NUDIX_hydrolase-like_dom_sf"/>
</dbReference>
<name>A0A1H0RXJ1_9BACI</name>
<reference evidence="9" key="1">
    <citation type="submission" date="2016-10" db="EMBL/GenBank/DDBJ databases">
        <authorList>
            <person name="Varghese N."/>
            <person name="Submissions S."/>
        </authorList>
    </citation>
    <scope>NUCLEOTIDE SEQUENCE [LARGE SCALE GENOMIC DNA]</scope>
    <source>
        <strain evidence="9">IBRC-M10078</strain>
    </source>
</reference>
<organism evidence="8 9">
    <name type="scientific">Litchfieldia salsa</name>
    <dbReference type="NCBI Taxonomy" id="930152"/>
    <lineage>
        <taxon>Bacteria</taxon>
        <taxon>Bacillati</taxon>
        <taxon>Bacillota</taxon>
        <taxon>Bacilli</taxon>
        <taxon>Bacillales</taxon>
        <taxon>Bacillaceae</taxon>
        <taxon>Litchfieldia</taxon>
    </lineage>
</organism>
<comment type="cofactor">
    <cofactor evidence="1">
        <name>Mn(2+)</name>
        <dbReference type="ChEBI" id="CHEBI:29035"/>
    </cofactor>
</comment>
<dbReference type="PANTHER" id="PTHR12992:SF11">
    <property type="entry name" value="MITOCHONDRIAL COENZYME A DIPHOSPHATASE NUDT8"/>
    <property type="match status" value="1"/>
</dbReference>